<evidence type="ECO:0000256" key="1">
    <source>
        <dbReference type="SAM" id="Phobius"/>
    </source>
</evidence>
<organism evidence="4 5">
    <name type="scientific">Xanthocytophaga agilis</name>
    <dbReference type="NCBI Taxonomy" id="3048010"/>
    <lineage>
        <taxon>Bacteria</taxon>
        <taxon>Pseudomonadati</taxon>
        <taxon>Bacteroidota</taxon>
        <taxon>Cytophagia</taxon>
        <taxon>Cytophagales</taxon>
        <taxon>Rhodocytophagaceae</taxon>
        <taxon>Xanthocytophaga</taxon>
    </lineage>
</organism>
<feature type="domain" description="FecR protein" evidence="2">
    <location>
        <begin position="129"/>
        <end position="225"/>
    </location>
</feature>
<dbReference type="InterPro" id="IPR032508">
    <property type="entry name" value="FecR_C"/>
</dbReference>
<dbReference type="Gene3D" id="2.60.120.1440">
    <property type="match status" value="1"/>
</dbReference>
<dbReference type="RefSeq" id="WP_314512980.1">
    <property type="nucleotide sequence ID" value="NZ_JASJOU010000006.1"/>
</dbReference>
<reference evidence="4" key="1">
    <citation type="submission" date="2023-05" db="EMBL/GenBank/DDBJ databases">
        <authorList>
            <person name="Zhang X."/>
        </authorList>
    </citation>
    <scope>NUCLEOTIDE SEQUENCE</scope>
    <source>
        <strain evidence="4">BD1B2-1</strain>
    </source>
</reference>
<dbReference type="Pfam" id="PF16344">
    <property type="entry name" value="FecR_C"/>
    <property type="match status" value="1"/>
</dbReference>
<proteinExistence type="predicted"/>
<feature type="domain" description="Protein FecR C-terminal" evidence="3">
    <location>
        <begin position="274"/>
        <end position="340"/>
    </location>
</feature>
<keyword evidence="5" id="KW-1185">Reference proteome</keyword>
<dbReference type="Proteomes" id="UP001232063">
    <property type="component" value="Unassembled WGS sequence"/>
</dbReference>
<name>A0AAE3UFT9_9BACT</name>
<evidence type="ECO:0000259" key="2">
    <source>
        <dbReference type="Pfam" id="PF04773"/>
    </source>
</evidence>
<dbReference type="EMBL" id="JASJOU010000006">
    <property type="protein sequence ID" value="MDJ1502726.1"/>
    <property type="molecule type" value="Genomic_DNA"/>
</dbReference>
<dbReference type="PANTHER" id="PTHR30273">
    <property type="entry name" value="PERIPLASMIC SIGNAL SENSOR AND SIGMA FACTOR ACTIVATOR FECR-RELATED"/>
    <property type="match status" value="1"/>
</dbReference>
<evidence type="ECO:0000259" key="3">
    <source>
        <dbReference type="Pfam" id="PF16344"/>
    </source>
</evidence>
<dbReference type="Gene3D" id="3.55.50.30">
    <property type="match status" value="1"/>
</dbReference>
<comment type="caution">
    <text evidence="4">The sequence shown here is derived from an EMBL/GenBank/DDBJ whole genome shotgun (WGS) entry which is preliminary data.</text>
</comment>
<protein>
    <submittedName>
        <fullName evidence="4">FecR domain-containing protein</fullName>
    </submittedName>
</protein>
<accession>A0AAE3UFT9</accession>
<dbReference type="AlphaFoldDB" id="A0AAE3UFT9"/>
<dbReference type="GO" id="GO:0016989">
    <property type="term" value="F:sigma factor antagonist activity"/>
    <property type="evidence" value="ECO:0007669"/>
    <property type="project" value="TreeGrafter"/>
</dbReference>
<evidence type="ECO:0000313" key="5">
    <source>
        <dbReference type="Proteomes" id="UP001232063"/>
    </source>
</evidence>
<evidence type="ECO:0000313" key="4">
    <source>
        <dbReference type="EMBL" id="MDJ1502726.1"/>
    </source>
</evidence>
<keyword evidence="1" id="KW-1133">Transmembrane helix</keyword>
<keyword evidence="1" id="KW-0812">Transmembrane</keyword>
<dbReference type="InterPro" id="IPR006860">
    <property type="entry name" value="FecR"/>
</dbReference>
<dbReference type="PIRSF" id="PIRSF018266">
    <property type="entry name" value="FecR"/>
    <property type="match status" value="1"/>
</dbReference>
<gene>
    <name evidence="4" type="ORF">QNI22_18810</name>
</gene>
<feature type="transmembrane region" description="Helical" evidence="1">
    <location>
        <begin position="103"/>
        <end position="123"/>
    </location>
</feature>
<dbReference type="PANTHER" id="PTHR30273:SF2">
    <property type="entry name" value="PROTEIN FECR"/>
    <property type="match status" value="1"/>
</dbReference>
<keyword evidence="1" id="KW-0472">Membrane</keyword>
<dbReference type="InterPro" id="IPR012373">
    <property type="entry name" value="Ferrdict_sens_TM"/>
</dbReference>
<dbReference type="Pfam" id="PF04773">
    <property type="entry name" value="FecR"/>
    <property type="match status" value="1"/>
</dbReference>
<sequence length="342" mass="39936">MDYLHYTALDFALDEHFQKWILCPDEETDSFWDTWQLQHPEKRNELEEARQTIHALQFKTDLLLEEQRHRMLQNILSSIQKKELILPIVKEEKKLTWYTNWKHIAAGLLIGTFAVSSISYWYLNQQVSYATKYGEIRRITLPDQTKVTLNAHSTLHFERNWQSDKPREVWLEGEAFFEVTKKTPHDPAARFQVHTDDLTVEVMGTKFNVNQHEHQTAVSLNEGKIQLKLETAKPSKDILMVPGEMVKFSETNQKIEKITIQAENQSSWTKNFWVLTNTSLAEIAKRIETTYGYEVSITNEQLLSESITGVLPTRNIKNLLDVLSTTYNVKIQITNNRITISK</sequence>